<name>A0A6G1GWT2_9PEZI</name>
<dbReference type="EMBL" id="ML977163">
    <property type="protein sequence ID" value="KAF1985198.1"/>
    <property type="molecule type" value="Genomic_DNA"/>
</dbReference>
<organism evidence="1 2">
    <name type="scientific">Aulographum hederae CBS 113979</name>
    <dbReference type="NCBI Taxonomy" id="1176131"/>
    <lineage>
        <taxon>Eukaryota</taxon>
        <taxon>Fungi</taxon>
        <taxon>Dikarya</taxon>
        <taxon>Ascomycota</taxon>
        <taxon>Pezizomycotina</taxon>
        <taxon>Dothideomycetes</taxon>
        <taxon>Pleosporomycetidae</taxon>
        <taxon>Aulographales</taxon>
        <taxon>Aulographaceae</taxon>
    </lineage>
</organism>
<evidence type="ECO:0000313" key="2">
    <source>
        <dbReference type="Proteomes" id="UP000800041"/>
    </source>
</evidence>
<dbReference type="AlphaFoldDB" id="A0A6G1GWT2"/>
<protein>
    <submittedName>
        <fullName evidence="1">Uncharacterized protein</fullName>
    </submittedName>
</protein>
<sequence length="97" mass="10839">MCLRRMSASFYRRTTPYVRKISTSLRPAVLSNLTGFSPRVLRTWEVFSSCCKALGVLFTISIASKGGLASSLWRSNGSLQTGDRRTFREVPYKLIGA</sequence>
<reference evidence="1" key="1">
    <citation type="journal article" date="2020" name="Stud. Mycol.">
        <title>101 Dothideomycetes genomes: a test case for predicting lifestyles and emergence of pathogens.</title>
        <authorList>
            <person name="Haridas S."/>
            <person name="Albert R."/>
            <person name="Binder M."/>
            <person name="Bloem J."/>
            <person name="Labutti K."/>
            <person name="Salamov A."/>
            <person name="Andreopoulos B."/>
            <person name="Baker S."/>
            <person name="Barry K."/>
            <person name="Bills G."/>
            <person name="Bluhm B."/>
            <person name="Cannon C."/>
            <person name="Castanera R."/>
            <person name="Culley D."/>
            <person name="Daum C."/>
            <person name="Ezra D."/>
            <person name="Gonzalez J."/>
            <person name="Henrissat B."/>
            <person name="Kuo A."/>
            <person name="Liang C."/>
            <person name="Lipzen A."/>
            <person name="Lutzoni F."/>
            <person name="Magnuson J."/>
            <person name="Mondo S."/>
            <person name="Nolan M."/>
            <person name="Ohm R."/>
            <person name="Pangilinan J."/>
            <person name="Park H.-J."/>
            <person name="Ramirez L."/>
            <person name="Alfaro M."/>
            <person name="Sun H."/>
            <person name="Tritt A."/>
            <person name="Yoshinaga Y."/>
            <person name="Zwiers L.-H."/>
            <person name="Turgeon B."/>
            <person name="Goodwin S."/>
            <person name="Spatafora J."/>
            <person name="Crous P."/>
            <person name="Grigoriev I."/>
        </authorList>
    </citation>
    <scope>NUCLEOTIDE SEQUENCE</scope>
    <source>
        <strain evidence="1">CBS 113979</strain>
    </source>
</reference>
<accession>A0A6G1GWT2</accession>
<proteinExistence type="predicted"/>
<gene>
    <name evidence="1" type="ORF">K402DRAFT_111883</name>
</gene>
<keyword evidence="2" id="KW-1185">Reference proteome</keyword>
<dbReference type="Proteomes" id="UP000800041">
    <property type="component" value="Unassembled WGS sequence"/>
</dbReference>
<evidence type="ECO:0000313" key="1">
    <source>
        <dbReference type="EMBL" id="KAF1985198.1"/>
    </source>
</evidence>